<gene>
    <name evidence="1" type="ORF">DPEC_G00248620</name>
</gene>
<accession>A0ACC2FWT2</accession>
<evidence type="ECO:0000313" key="2">
    <source>
        <dbReference type="Proteomes" id="UP001157502"/>
    </source>
</evidence>
<reference evidence="1" key="1">
    <citation type="submission" date="2021-05" db="EMBL/GenBank/DDBJ databases">
        <authorList>
            <person name="Pan Q."/>
            <person name="Jouanno E."/>
            <person name="Zahm M."/>
            <person name="Klopp C."/>
            <person name="Cabau C."/>
            <person name="Louis A."/>
            <person name="Berthelot C."/>
            <person name="Parey E."/>
            <person name="Roest Crollius H."/>
            <person name="Montfort J."/>
            <person name="Robinson-Rechavi M."/>
            <person name="Bouchez O."/>
            <person name="Lampietro C."/>
            <person name="Lopez Roques C."/>
            <person name="Donnadieu C."/>
            <person name="Postlethwait J."/>
            <person name="Bobe J."/>
            <person name="Dillon D."/>
            <person name="Chandos A."/>
            <person name="von Hippel F."/>
            <person name="Guiguen Y."/>
        </authorList>
    </citation>
    <scope>NUCLEOTIDE SEQUENCE</scope>
    <source>
        <strain evidence="1">YG-Jan2019</strain>
    </source>
</reference>
<dbReference type="EMBL" id="CM055748">
    <property type="protein sequence ID" value="KAJ7995827.1"/>
    <property type="molecule type" value="Genomic_DNA"/>
</dbReference>
<sequence length="98" mass="11203">MVVECAFGILTARWRVLLSRLQISPDYVDTSDGFVHPAQLPHQPITKPEMAGRGRTNWRQVAYYKEHGRKQGQQGGLCSARENKHILQFSRREPVITS</sequence>
<organism evidence="1 2">
    <name type="scientific">Dallia pectoralis</name>
    <name type="common">Alaska blackfish</name>
    <dbReference type="NCBI Taxonomy" id="75939"/>
    <lineage>
        <taxon>Eukaryota</taxon>
        <taxon>Metazoa</taxon>
        <taxon>Chordata</taxon>
        <taxon>Craniata</taxon>
        <taxon>Vertebrata</taxon>
        <taxon>Euteleostomi</taxon>
        <taxon>Actinopterygii</taxon>
        <taxon>Neopterygii</taxon>
        <taxon>Teleostei</taxon>
        <taxon>Protacanthopterygii</taxon>
        <taxon>Esociformes</taxon>
        <taxon>Umbridae</taxon>
        <taxon>Dallia</taxon>
    </lineage>
</organism>
<dbReference type="Proteomes" id="UP001157502">
    <property type="component" value="Chromosome 21"/>
</dbReference>
<proteinExistence type="predicted"/>
<protein>
    <submittedName>
        <fullName evidence="1">Uncharacterized protein</fullName>
    </submittedName>
</protein>
<comment type="caution">
    <text evidence="1">The sequence shown here is derived from an EMBL/GenBank/DDBJ whole genome shotgun (WGS) entry which is preliminary data.</text>
</comment>
<evidence type="ECO:0000313" key="1">
    <source>
        <dbReference type="EMBL" id="KAJ7995827.1"/>
    </source>
</evidence>
<keyword evidence="2" id="KW-1185">Reference proteome</keyword>
<name>A0ACC2FWT2_DALPE</name>